<evidence type="ECO:0000313" key="8">
    <source>
        <dbReference type="Proteomes" id="UP001183607"/>
    </source>
</evidence>
<gene>
    <name evidence="7" type="ORF">RM574_25240</name>
</gene>
<feature type="domain" description="FAD-binding PCMH-type" evidence="6">
    <location>
        <begin position="42"/>
        <end position="207"/>
    </location>
</feature>
<dbReference type="InterPro" id="IPR016167">
    <property type="entry name" value="FAD-bd_PCMH_sub1"/>
</dbReference>
<evidence type="ECO:0000259" key="6">
    <source>
        <dbReference type="PROSITE" id="PS51387"/>
    </source>
</evidence>
<dbReference type="GO" id="GO:0016491">
    <property type="term" value="F:oxidoreductase activity"/>
    <property type="evidence" value="ECO:0007669"/>
    <property type="project" value="UniProtKB-KW"/>
</dbReference>
<dbReference type="Pfam" id="PF01565">
    <property type="entry name" value="FAD_binding_4"/>
    <property type="match status" value="1"/>
</dbReference>
<evidence type="ECO:0000313" key="7">
    <source>
        <dbReference type="EMBL" id="MDT0418790.1"/>
    </source>
</evidence>
<dbReference type="RefSeq" id="WP_093855000.1">
    <property type="nucleotide sequence ID" value="NZ_JAVRER010000054.1"/>
</dbReference>
<proteinExistence type="inferred from homology"/>
<protein>
    <submittedName>
        <fullName evidence="7">FAD-binding protein</fullName>
    </submittedName>
</protein>
<dbReference type="Proteomes" id="UP001183607">
    <property type="component" value="Unassembled WGS sequence"/>
</dbReference>
<dbReference type="Gene3D" id="3.30.43.10">
    <property type="entry name" value="Uridine Diphospho-n-acetylenolpyruvylglucosamine Reductase, domain 2"/>
    <property type="match status" value="1"/>
</dbReference>
<evidence type="ECO:0000256" key="4">
    <source>
        <dbReference type="ARBA" id="ARBA00022827"/>
    </source>
</evidence>
<dbReference type="SUPFAM" id="SSF56176">
    <property type="entry name" value="FAD-binding/transporter-associated domain-like"/>
    <property type="match status" value="1"/>
</dbReference>
<evidence type="ECO:0000256" key="1">
    <source>
        <dbReference type="ARBA" id="ARBA00001974"/>
    </source>
</evidence>
<dbReference type="EMBL" id="JAVRER010000054">
    <property type="protein sequence ID" value="MDT0418790.1"/>
    <property type="molecule type" value="Genomic_DNA"/>
</dbReference>
<reference evidence="8" key="1">
    <citation type="submission" date="2023-07" db="EMBL/GenBank/DDBJ databases">
        <title>30 novel species of actinomycetes from the DSMZ collection.</title>
        <authorList>
            <person name="Nouioui I."/>
        </authorList>
    </citation>
    <scope>NUCLEOTIDE SEQUENCE [LARGE SCALE GENOMIC DNA]</scope>
    <source>
        <strain evidence="8">DSM 41982</strain>
    </source>
</reference>
<dbReference type="Gene3D" id="3.40.462.20">
    <property type="match status" value="1"/>
</dbReference>
<dbReference type="Gene3D" id="3.30.465.10">
    <property type="match status" value="1"/>
</dbReference>
<sequence length="458" mass="47898">MSSAHQIDELDRRLNECLRAEQLFRPGDQEYAASTTLWNGAVAARPALVVRPRTGAETAAAITAARASGAGVSVRGGGHDWAGRALRGELVIDLGALRDVRVEGDAAVVGGGSRAGDVIAAAAPHGMNVAAGTVSAVGMAGLSLGGGYGPLLGTAGLAADNLLEAEVALADGRLVSTRDDPELLWALRGGGGNFGVVTSMRVRLHPDRGLAGGMVMFPWQEARTVLSGFAELLAEAPDGLTLLLEMTVAPGVGPALVVVPVWSGDPRHADAHLGRVLRLGTPAHSTVGRTTQEQLWGMFDQSVSNDMHWDLRTRDVAALTPEVIDLLAGWAEARPGPGAGIGLRQFHGAATRQGAQDSAFGVREPHVAIEISAGRGPEEDPAPYTDWVDGVSNALAPFALPGGYPNFLLPDQEEQIASAYGAHAERLVEAKEFYDPERVFTATPLPDRDMLKTCARKP</sequence>
<organism evidence="7 8">
    <name type="scientific">Streptomyces evansiae</name>
    <dbReference type="NCBI Taxonomy" id="3075535"/>
    <lineage>
        <taxon>Bacteria</taxon>
        <taxon>Bacillati</taxon>
        <taxon>Actinomycetota</taxon>
        <taxon>Actinomycetes</taxon>
        <taxon>Kitasatosporales</taxon>
        <taxon>Streptomycetaceae</taxon>
        <taxon>Streptomyces</taxon>
    </lineage>
</organism>
<dbReference type="Pfam" id="PF08031">
    <property type="entry name" value="BBE"/>
    <property type="match status" value="1"/>
</dbReference>
<dbReference type="PANTHER" id="PTHR42973">
    <property type="entry name" value="BINDING OXIDOREDUCTASE, PUTATIVE (AFU_ORTHOLOGUE AFUA_1G17690)-RELATED"/>
    <property type="match status" value="1"/>
</dbReference>
<keyword evidence="3" id="KW-0285">Flavoprotein</keyword>
<name>A0ABD5EC49_9ACTN</name>
<dbReference type="InterPro" id="IPR016166">
    <property type="entry name" value="FAD-bd_PCMH"/>
</dbReference>
<dbReference type="PROSITE" id="PS51387">
    <property type="entry name" value="FAD_PCMH"/>
    <property type="match status" value="1"/>
</dbReference>
<comment type="similarity">
    <text evidence="2">Belongs to the oxygen-dependent FAD-linked oxidoreductase family.</text>
</comment>
<accession>A0ABD5EC49</accession>
<keyword evidence="4" id="KW-0274">FAD</keyword>
<dbReference type="InterPro" id="IPR036318">
    <property type="entry name" value="FAD-bd_PCMH-like_sf"/>
</dbReference>
<dbReference type="AlphaFoldDB" id="A0ABD5EC49"/>
<dbReference type="InterPro" id="IPR006094">
    <property type="entry name" value="Oxid_FAD_bind_N"/>
</dbReference>
<evidence type="ECO:0000256" key="5">
    <source>
        <dbReference type="ARBA" id="ARBA00023002"/>
    </source>
</evidence>
<dbReference type="InterPro" id="IPR050416">
    <property type="entry name" value="FAD-linked_Oxidoreductase"/>
</dbReference>
<comment type="caution">
    <text evidence="7">The sequence shown here is derived from an EMBL/GenBank/DDBJ whole genome shotgun (WGS) entry which is preliminary data.</text>
</comment>
<comment type="cofactor">
    <cofactor evidence="1">
        <name>FAD</name>
        <dbReference type="ChEBI" id="CHEBI:57692"/>
    </cofactor>
</comment>
<evidence type="ECO:0000256" key="2">
    <source>
        <dbReference type="ARBA" id="ARBA00005466"/>
    </source>
</evidence>
<evidence type="ECO:0000256" key="3">
    <source>
        <dbReference type="ARBA" id="ARBA00022630"/>
    </source>
</evidence>
<dbReference type="PANTHER" id="PTHR42973:SF39">
    <property type="entry name" value="FAD-BINDING PCMH-TYPE DOMAIN-CONTAINING PROTEIN"/>
    <property type="match status" value="1"/>
</dbReference>
<dbReference type="InterPro" id="IPR012951">
    <property type="entry name" value="BBE"/>
</dbReference>
<dbReference type="InterPro" id="IPR016169">
    <property type="entry name" value="FAD-bd_PCMH_sub2"/>
</dbReference>
<keyword evidence="5" id="KW-0560">Oxidoreductase</keyword>